<protein>
    <submittedName>
        <fullName evidence="1">Uncharacterized protein</fullName>
    </submittedName>
</protein>
<dbReference type="Proteomes" id="UP000249754">
    <property type="component" value="Unassembled WGS sequence"/>
</dbReference>
<gene>
    <name evidence="1" type="ORF">LY11_01759</name>
</gene>
<sequence length="141" mass="15829">MKLNNLIIPGHSIGGICLGATAGSFLDRLESNDKIIMENDTIAILNKGLITIYYTPRTELITAISCNKLFPGIYDHKLWPGMNINDVIRNSSRQIAWSGFVQIDGIEGIGLSLPEEHDDFEQLTDFLSPNFIFDELWVYNP</sequence>
<dbReference type="OrthoDB" id="1110483at2"/>
<evidence type="ECO:0000313" key="1">
    <source>
        <dbReference type="EMBL" id="RAJ33069.1"/>
    </source>
</evidence>
<proteinExistence type="predicted"/>
<dbReference type="AlphaFoldDB" id="A0A327SVW3"/>
<dbReference type="RefSeq" id="WP_111633305.1">
    <property type="nucleotide sequence ID" value="NZ_QLLR01000005.1"/>
</dbReference>
<accession>A0A327SVW3</accession>
<organism evidence="1 2">
    <name type="scientific">Pedobacter cryoconitis</name>
    <dbReference type="NCBI Taxonomy" id="188932"/>
    <lineage>
        <taxon>Bacteria</taxon>
        <taxon>Pseudomonadati</taxon>
        <taxon>Bacteroidota</taxon>
        <taxon>Sphingobacteriia</taxon>
        <taxon>Sphingobacteriales</taxon>
        <taxon>Sphingobacteriaceae</taxon>
        <taxon>Pedobacter</taxon>
    </lineage>
</organism>
<reference evidence="1 2" key="1">
    <citation type="submission" date="2018-06" db="EMBL/GenBank/DDBJ databases">
        <title>Genomic Encyclopedia of Archaeal and Bacterial Type Strains, Phase II (KMG-II): from individual species to whole genera.</title>
        <authorList>
            <person name="Goeker M."/>
        </authorList>
    </citation>
    <scope>NUCLEOTIDE SEQUENCE [LARGE SCALE GENOMIC DNA]</scope>
    <source>
        <strain evidence="1 2">DSM 14825</strain>
    </source>
</reference>
<name>A0A327SVW3_9SPHI</name>
<evidence type="ECO:0000313" key="2">
    <source>
        <dbReference type="Proteomes" id="UP000249754"/>
    </source>
</evidence>
<comment type="caution">
    <text evidence="1">The sequence shown here is derived from an EMBL/GenBank/DDBJ whole genome shotgun (WGS) entry which is preliminary data.</text>
</comment>
<dbReference type="EMBL" id="QLLR01000005">
    <property type="protein sequence ID" value="RAJ33069.1"/>
    <property type="molecule type" value="Genomic_DNA"/>
</dbReference>